<keyword evidence="1" id="KW-0175">Coiled coil</keyword>
<proteinExistence type="predicted"/>
<dbReference type="InterPro" id="IPR046676">
    <property type="entry name" value="DUF6546"/>
</dbReference>
<organism evidence="3 4">
    <name type="scientific">Fusarium austroafricanum</name>
    <dbReference type="NCBI Taxonomy" id="2364996"/>
    <lineage>
        <taxon>Eukaryota</taxon>
        <taxon>Fungi</taxon>
        <taxon>Dikarya</taxon>
        <taxon>Ascomycota</taxon>
        <taxon>Pezizomycotina</taxon>
        <taxon>Sordariomycetes</taxon>
        <taxon>Hypocreomycetidae</taxon>
        <taxon>Hypocreales</taxon>
        <taxon>Nectriaceae</taxon>
        <taxon>Fusarium</taxon>
        <taxon>Fusarium concolor species complex</taxon>
    </lineage>
</organism>
<keyword evidence="4" id="KW-1185">Reference proteome</keyword>
<evidence type="ECO:0000259" key="2">
    <source>
        <dbReference type="Pfam" id="PF20183"/>
    </source>
</evidence>
<dbReference type="Proteomes" id="UP000605986">
    <property type="component" value="Unassembled WGS sequence"/>
</dbReference>
<protein>
    <submittedName>
        <fullName evidence="3">Oxoglutarate iron-dependent oxygenase</fullName>
    </submittedName>
</protein>
<evidence type="ECO:0000313" key="4">
    <source>
        <dbReference type="Proteomes" id="UP000605986"/>
    </source>
</evidence>
<evidence type="ECO:0000313" key="3">
    <source>
        <dbReference type="EMBL" id="KAF4452336.1"/>
    </source>
</evidence>
<feature type="domain" description="DUF6546" evidence="2">
    <location>
        <begin position="1100"/>
        <end position="1299"/>
    </location>
</feature>
<comment type="caution">
    <text evidence="3">The sequence shown here is derived from an EMBL/GenBank/DDBJ whole genome shotgun (WGS) entry which is preliminary data.</text>
</comment>
<accession>A0A8H4KM47</accession>
<sequence>MENNVYEYRRGNHLFIYGRTLSLSDCLRRNTSTLYLHIYTDKLELGESDVIDIAEHPLYTLHVFARDFLPGTTDLKIVSAVDDEVRLFIFNEEAPECFTIATETGEYEGECEIIHETSVCPLEAQDQPCDKLHSRLSELDTGREIHISKDGVSIRPIRNVSRLELAGPSYEDTQAFPGIEQAVCLKKLLQDMFTTVSIDITTNSSDDTLDSLCISRLKFITRCVRLDPSLAQFAADAKRLLDRLELPRRFPGGQGGNSRSFYVPILQPNYITERLKDQIQRAAGMEKTIEDIERDKSLYSALESSTGKIIEAIKLTMTSFVDIDKTKESAIEAIEDLERKRRDLQNASESVKTKAHELTVATERYKKEQELKDLMKKAAIGVEIVVGVGVAVATCGTGAPLTAVTAADAVKKAQELSKLKKGWNALKKLGELAGKMAPKLEAAHASQKSYLMVVASMDLTGHGSDAKLKQSALAGLTQVAKKVTAKSLPSKEMEAIDFLGIMADWDEVEVAIDRVFREARDGFKKGEELPELGDFEVEMRKQVIRGRTVLKAMAKAQSAAQLYYRQLAEKAARDAITEKISRLGQTEQQDHARHIAKRYFSQALVDIKRSVFVLFHECILSLIYYENKGSFPVDHEGQEWFKGLSANIPIDGGLKGSFMHFYQKLMDLYNTAIGKHIEQTFPGEISVDTSTHVGTVFDEAWKTDLVNNKQMAFHIPSDLDQAEDFRRIRIKSLWATFDGLIGPNGDSSKVRYYFILGPRNIDISSEWEPVQYYIPPFALQKQGKEGEVLNTQNALVRPALFCHGALGFAPNHLKSLDLSTITKVTINFTCEAIEIETPTPCRIGYHSLAEVRCIILKALTLYDGIAPYAAVSKEWRNVIEKKNFAHLKLHPSCLDELEKLDSESKKHVKHIWLNIELKRYTCRCCRRMESATRFLENGRIMGTAITDLFKILANWNGNLTLELNAYSASDSEHWFKNCYFGAPDEDKFKCQPLLEATEIHDLKHGWFEGRITEAPCDNALRHPFQPWELEFDEELPSVRAVTKFLLRRQCRRQILPRALSYLWAKLPQLEEIMYEPWHLHEIISQDDWDRGYCKMIKYRLPETVKKVSVFEDFNENYLELFQLGQSQYDAYMNPDRVRIPGEAVGAAFAVQSLRLEHLSVAFMIDACHFFLACQSDWQWDRLKTITLTSRNITKNHPDRVNKLLKVAAQDALRMPKLETLTLWNGERGKACAFTYCREDPSITWRGTWDLKLEFETINAWKAVAYEYSRKEFSVKKELLGHNIGSHGDAIHHLGLNHVVDDVSLQQIRGENRLSYF</sequence>
<dbReference type="EMBL" id="JAADJG010000190">
    <property type="protein sequence ID" value="KAF4452336.1"/>
    <property type="molecule type" value="Genomic_DNA"/>
</dbReference>
<dbReference type="OrthoDB" id="4688861at2759"/>
<name>A0A8H4KM47_9HYPO</name>
<evidence type="ECO:0000256" key="1">
    <source>
        <dbReference type="SAM" id="Coils"/>
    </source>
</evidence>
<feature type="coiled-coil region" evidence="1">
    <location>
        <begin position="320"/>
        <end position="354"/>
    </location>
</feature>
<gene>
    <name evidence="3" type="ORF">F53441_4788</name>
</gene>
<reference evidence="3" key="1">
    <citation type="submission" date="2020-01" db="EMBL/GenBank/DDBJ databases">
        <title>Identification and distribution of gene clusters putatively required for synthesis of sphingolipid metabolism inhibitors in phylogenetically diverse species of the filamentous fungus Fusarium.</title>
        <authorList>
            <person name="Kim H.-S."/>
            <person name="Busman M."/>
            <person name="Brown D.W."/>
            <person name="Divon H."/>
            <person name="Uhlig S."/>
            <person name="Proctor R.H."/>
        </authorList>
    </citation>
    <scope>NUCLEOTIDE SEQUENCE</scope>
    <source>
        <strain evidence="3">NRRL 53441</strain>
    </source>
</reference>
<dbReference type="Pfam" id="PF20183">
    <property type="entry name" value="DUF6546"/>
    <property type="match status" value="1"/>
</dbReference>